<accession>A0A371JLQ4</accession>
<gene>
    <name evidence="9" type="ORF">DX873_17410</name>
</gene>
<evidence type="ECO:0000313" key="9">
    <source>
        <dbReference type="EMBL" id="RDY57924.1"/>
    </source>
</evidence>
<dbReference type="GO" id="GO:0003697">
    <property type="term" value="F:single-stranded DNA binding"/>
    <property type="evidence" value="ECO:0007669"/>
    <property type="project" value="InterPro"/>
</dbReference>
<comment type="caution">
    <text evidence="9">The sequence shown here is derived from an EMBL/GenBank/DDBJ whole genome shotgun (WGS) entry which is preliminary data.</text>
</comment>
<keyword evidence="4 8" id="KW-0378">Hydrolase</keyword>
<dbReference type="PANTHER" id="PTHR13604:SF0">
    <property type="entry name" value="ABASIC SITE PROCESSING PROTEIN HMCES"/>
    <property type="match status" value="1"/>
</dbReference>
<keyword evidence="5" id="KW-0190">Covalent protein-DNA linkage</keyword>
<dbReference type="PANTHER" id="PTHR13604">
    <property type="entry name" value="DC12-RELATED"/>
    <property type="match status" value="1"/>
</dbReference>
<keyword evidence="6" id="KW-0238">DNA-binding</keyword>
<evidence type="ECO:0000256" key="2">
    <source>
        <dbReference type="ARBA" id="ARBA00022670"/>
    </source>
</evidence>
<evidence type="ECO:0000256" key="5">
    <source>
        <dbReference type="ARBA" id="ARBA00023124"/>
    </source>
</evidence>
<proteinExistence type="inferred from homology"/>
<dbReference type="GO" id="GO:0008233">
    <property type="term" value="F:peptidase activity"/>
    <property type="evidence" value="ECO:0007669"/>
    <property type="project" value="UniProtKB-KW"/>
</dbReference>
<evidence type="ECO:0000313" key="10">
    <source>
        <dbReference type="Proteomes" id="UP000261828"/>
    </source>
</evidence>
<dbReference type="GO" id="GO:0106300">
    <property type="term" value="P:protein-DNA covalent cross-linking repair"/>
    <property type="evidence" value="ECO:0007669"/>
    <property type="project" value="InterPro"/>
</dbReference>
<evidence type="ECO:0000256" key="7">
    <source>
        <dbReference type="ARBA" id="ARBA00023239"/>
    </source>
</evidence>
<organism evidence="9 10">
    <name type="scientific">Flagellimonas nanhaiensis</name>
    <dbReference type="NCBI Taxonomy" id="2292706"/>
    <lineage>
        <taxon>Bacteria</taxon>
        <taxon>Pseudomonadati</taxon>
        <taxon>Bacteroidota</taxon>
        <taxon>Flavobacteriia</taxon>
        <taxon>Flavobacteriales</taxon>
        <taxon>Flavobacteriaceae</taxon>
        <taxon>Flagellimonas</taxon>
    </lineage>
</organism>
<comment type="similarity">
    <text evidence="1 8">Belongs to the SOS response-associated peptidase family.</text>
</comment>
<dbReference type="GO" id="GO:0016829">
    <property type="term" value="F:lyase activity"/>
    <property type="evidence" value="ECO:0007669"/>
    <property type="project" value="UniProtKB-KW"/>
</dbReference>
<keyword evidence="2 8" id="KW-0645">Protease</keyword>
<dbReference type="Proteomes" id="UP000261828">
    <property type="component" value="Unassembled WGS sequence"/>
</dbReference>
<evidence type="ECO:0000256" key="3">
    <source>
        <dbReference type="ARBA" id="ARBA00022763"/>
    </source>
</evidence>
<dbReference type="GO" id="GO:0006508">
    <property type="term" value="P:proteolysis"/>
    <property type="evidence" value="ECO:0007669"/>
    <property type="project" value="UniProtKB-KW"/>
</dbReference>
<reference evidence="9 10" key="1">
    <citation type="submission" date="2018-08" db="EMBL/GenBank/DDBJ databases">
        <title>Muricauda nanhaiensis sp. nov., isolated from seawater of the South China Sea.</title>
        <authorList>
            <person name="Dang Y."/>
        </authorList>
    </citation>
    <scope>NUCLEOTIDE SEQUENCE [LARGE SCALE GENOMIC DNA]</scope>
    <source>
        <strain evidence="9 10">SM1704</strain>
    </source>
</reference>
<sequence>MCYRTRLNADLGQIEISFEASFLEPDAYSPQEEINGFAHRPYPVIVDENPGKIRLYHWGLIPFWSKDDKIKRATLNAKVETLTEKPSYRNSAKKRCLVIADGFYEWQWLDPKGKEKQKYLIRPKDQEIFALAGIYSHWTDKVTGEKRDTFSIVTTEANELMAEIHNNKKRMPIVLRKEDQRRWLMEEDYSAFAFPYEVNLYAEAV</sequence>
<keyword evidence="3" id="KW-0227">DNA damage</keyword>
<evidence type="ECO:0000256" key="4">
    <source>
        <dbReference type="ARBA" id="ARBA00022801"/>
    </source>
</evidence>
<dbReference type="RefSeq" id="WP_116185769.1">
    <property type="nucleotide sequence ID" value="NZ_QTJX01000006.1"/>
</dbReference>
<name>A0A371JLQ4_9FLAO</name>
<dbReference type="SUPFAM" id="SSF143081">
    <property type="entry name" value="BB1717-like"/>
    <property type="match status" value="1"/>
</dbReference>
<dbReference type="OrthoDB" id="9782620at2"/>
<dbReference type="Pfam" id="PF02586">
    <property type="entry name" value="SRAP"/>
    <property type="match status" value="1"/>
</dbReference>
<dbReference type="Gene3D" id="3.90.1680.10">
    <property type="entry name" value="SOS response associated peptidase-like"/>
    <property type="match status" value="1"/>
</dbReference>
<dbReference type="EMBL" id="QTJX01000006">
    <property type="protein sequence ID" value="RDY57924.1"/>
    <property type="molecule type" value="Genomic_DNA"/>
</dbReference>
<keyword evidence="7" id="KW-0456">Lyase</keyword>
<dbReference type="InterPro" id="IPR036590">
    <property type="entry name" value="SRAP-like"/>
</dbReference>
<evidence type="ECO:0000256" key="8">
    <source>
        <dbReference type="RuleBase" id="RU364100"/>
    </source>
</evidence>
<protein>
    <recommendedName>
        <fullName evidence="8">Abasic site processing protein</fullName>
        <ecNumber evidence="8">3.4.-.-</ecNumber>
    </recommendedName>
</protein>
<dbReference type="AlphaFoldDB" id="A0A371JLQ4"/>
<dbReference type="InterPro" id="IPR003738">
    <property type="entry name" value="SRAP"/>
</dbReference>
<dbReference type="EC" id="3.4.-.-" evidence="8"/>
<evidence type="ECO:0000256" key="1">
    <source>
        <dbReference type="ARBA" id="ARBA00008136"/>
    </source>
</evidence>
<evidence type="ECO:0000256" key="6">
    <source>
        <dbReference type="ARBA" id="ARBA00023125"/>
    </source>
</evidence>
<keyword evidence="10" id="KW-1185">Reference proteome</keyword>